<gene>
    <name evidence="1" type="ORF">POVCU2_0069810</name>
</gene>
<proteinExistence type="predicted"/>
<reference evidence="2" key="1">
    <citation type="submission" date="2016-05" db="EMBL/GenBank/DDBJ databases">
        <authorList>
            <person name="Naeem Raeece"/>
        </authorList>
    </citation>
    <scope>NUCLEOTIDE SEQUENCE [LARGE SCALE GENOMIC DNA]</scope>
</reference>
<name>A0A1A8WI03_PLAOA</name>
<dbReference type="Pfam" id="PF05795">
    <property type="entry name" value="Plasmodium_Vir"/>
    <property type="match status" value="2"/>
</dbReference>
<dbReference type="EMBL" id="FLQU01001173">
    <property type="protein sequence ID" value="SBS91762.1"/>
    <property type="molecule type" value="Genomic_DNA"/>
</dbReference>
<sequence length="331" mass="38413">MEYADDLLKDFEEYKKYNEFNDVTPSSVYENSFSEALSVETRNNKINELCGKLAGNLEKILQSKGIAGYNTYEQCGYLHFWLYNELSKIFRGNKAEIEIQDIISNVFSGWKNFNDHISNNTCSGRFSPNVKLENWIQGKLLHDYFKNFNYLSNTQDFKDNKCEQYRKYIHYISTLYEKHKTEYYDTDISRYLSDYSSEKYNPFKLISELRCENEKSVMDSQLHQPASARGIMEQDNSISLIQHEAAQSDGSSDSNSSSILGTSISLIGIFVLFFTTHKFTPLGSWMYGKIWKKEKIQNNIDNVTNSLLDSHSEYIDINNDSSTFNVAYNPT</sequence>
<dbReference type="AlphaFoldDB" id="A0A1A8WI03"/>
<organism evidence="1 2">
    <name type="scientific">Plasmodium ovale curtisi</name>
    <dbReference type="NCBI Taxonomy" id="864141"/>
    <lineage>
        <taxon>Eukaryota</taxon>
        <taxon>Sar</taxon>
        <taxon>Alveolata</taxon>
        <taxon>Apicomplexa</taxon>
        <taxon>Aconoidasida</taxon>
        <taxon>Haemosporida</taxon>
        <taxon>Plasmodiidae</taxon>
        <taxon>Plasmodium</taxon>
        <taxon>Plasmodium (Plasmodium)</taxon>
    </lineage>
</organism>
<dbReference type="Proteomes" id="UP000078560">
    <property type="component" value="Unassembled WGS sequence"/>
</dbReference>
<evidence type="ECO:0000313" key="1">
    <source>
        <dbReference type="EMBL" id="SBS91762.1"/>
    </source>
</evidence>
<evidence type="ECO:0000313" key="2">
    <source>
        <dbReference type="Proteomes" id="UP000078560"/>
    </source>
</evidence>
<protein>
    <submittedName>
        <fullName evidence="1">PIR Superfamily Protein</fullName>
    </submittedName>
</protein>
<accession>A0A1A8WI03</accession>
<dbReference type="InterPro" id="IPR008780">
    <property type="entry name" value="Plasmodium_Vir"/>
</dbReference>